<dbReference type="Gene3D" id="3.40.50.1240">
    <property type="entry name" value="Phosphoglycerate mutase-like"/>
    <property type="match status" value="1"/>
</dbReference>
<dbReference type="InterPro" id="IPR001345">
    <property type="entry name" value="PG/BPGM_mutase_AS"/>
</dbReference>
<proteinExistence type="predicted"/>
<dbReference type="PROSITE" id="PS00175">
    <property type="entry name" value="PG_MUTASE"/>
    <property type="match status" value="1"/>
</dbReference>
<dbReference type="EMBL" id="BAAANO010000035">
    <property type="protein sequence ID" value="GAA2014573.1"/>
    <property type="molecule type" value="Genomic_DNA"/>
</dbReference>
<accession>A0ABN2TPJ7</accession>
<dbReference type="PANTHER" id="PTHR46517:SF1">
    <property type="entry name" value="FRUCTOSE-2,6-BISPHOSPHATASE TIGAR"/>
    <property type="match status" value="1"/>
</dbReference>
<dbReference type="InterPro" id="IPR051695">
    <property type="entry name" value="Phosphoglycerate_Mutase"/>
</dbReference>
<protein>
    <submittedName>
        <fullName evidence="2">Histidine phosphatase family protein</fullName>
    </submittedName>
</protein>
<dbReference type="RefSeq" id="WP_344310694.1">
    <property type="nucleotide sequence ID" value="NZ_BAAANO010000035.1"/>
</dbReference>
<gene>
    <name evidence="2" type="ORF">GCM10009755_27880</name>
</gene>
<evidence type="ECO:0000313" key="2">
    <source>
        <dbReference type="EMBL" id="GAA2014573.1"/>
    </source>
</evidence>
<keyword evidence="3" id="KW-1185">Reference proteome</keyword>
<keyword evidence="1" id="KW-0378">Hydrolase</keyword>
<reference evidence="2 3" key="1">
    <citation type="journal article" date="2019" name="Int. J. Syst. Evol. Microbiol.">
        <title>The Global Catalogue of Microorganisms (GCM) 10K type strain sequencing project: providing services to taxonomists for standard genome sequencing and annotation.</title>
        <authorList>
            <consortium name="The Broad Institute Genomics Platform"/>
            <consortium name="The Broad Institute Genome Sequencing Center for Infectious Disease"/>
            <person name="Wu L."/>
            <person name="Ma J."/>
        </authorList>
    </citation>
    <scope>NUCLEOTIDE SEQUENCE [LARGE SCALE GENOMIC DNA]</scope>
    <source>
        <strain evidence="2 3">JCM 14546</strain>
    </source>
</reference>
<dbReference type="SUPFAM" id="SSF53254">
    <property type="entry name" value="Phosphoglycerate mutase-like"/>
    <property type="match status" value="1"/>
</dbReference>
<dbReference type="InterPro" id="IPR013078">
    <property type="entry name" value="His_Pase_superF_clade-1"/>
</dbReference>
<dbReference type="InterPro" id="IPR029033">
    <property type="entry name" value="His_PPase_superfam"/>
</dbReference>
<sequence>MVIIVLVRHGESTANVGGVLAGRTPGVVLTEAGRTQARGLGGVFPCREVTELRYSPLERCAQTTGELLEGITAARITEAPEFLEVDYGRWSGRTIPELAKLPEWEIVQQRPSQVAFPDGERLADAAARAVAGVRAFVADLQDSGAEAPVGVVVAHGDIIKAVLADALGMPLDDFQRIAVAPGSFSQIVYPSPGPGTGAPTVTAMSVTAPTPRGARTGEAGTLGGGV</sequence>
<organism evidence="2 3">
    <name type="scientific">Brevibacterium samyangense</name>
    <dbReference type="NCBI Taxonomy" id="366888"/>
    <lineage>
        <taxon>Bacteria</taxon>
        <taxon>Bacillati</taxon>
        <taxon>Actinomycetota</taxon>
        <taxon>Actinomycetes</taxon>
        <taxon>Micrococcales</taxon>
        <taxon>Brevibacteriaceae</taxon>
        <taxon>Brevibacterium</taxon>
    </lineage>
</organism>
<dbReference type="PANTHER" id="PTHR46517">
    <property type="entry name" value="FRUCTOSE-2,6-BISPHOSPHATASE TIGAR"/>
    <property type="match status" value="1"/>
</dbReference>
<dbReference type="CDD" id="cd07067">
    <property type="entry name" value="HP_PGM_like"/>
    <property type="match status" value="1"/>
</dbReference>
<name>A0ABN2TPJ7_9MICO</name>
<dbReference type="Pfam" id="PF00300">
    <property type="entry name" value="His_Phos_1"/>
    <property type="match status" value="1"/>
</dbReference>
<evidence type="ECO:0000256" key="1">
    <source>
        <dbReference type="ARBA" id="ARBA00022801"/>
    </source>
</evidence>
<dbReference type="Proteomes" id="UP001500755">
    <property type="component" value="Unassembled WGS sequence"/>
</dbReference>
<dbReference type="SMART" id="SM00855">
    <property type="entry name" value="PGAM"/>
    <property type="match status" value="1"/>
</dbReference>
<comment type="caution">
    <text evidence="2">The sequence shown here is derived from an EMBL/GenBank/DDBJ whole genome shotgun (WGS) entry which is preliminary data.</text>
</comment>
<evidence type="ECO:0000313" key="3">
    <source>
        <dbReference type="Proteomes" id="UP001500755"/>
    </source>
</evidence>